<evidence type="ECO:0000313" key="3">
    <source>
        <dbReference type="Proteomes" id="UP000812672"/>
    </source>
</evidence>
<dbReference type="Pfam" id="PF01381">
    <property type="entry name" value="HTH_3"/>
    <property type="match status" value="1"/>
</dbReference>
<dbReference type="RefSeq" id="WP_216687649.1">
    <property type="nucleotide sequence ID" value="NZ_CAUPKR010000007.1"/>
</dbReference>
<comment type="caution">
    <text evidence="2">The sequence shown here is derived from an EMBL/GenBank/DDBJ whole genome shotgun (WGS) entry which is preliminary data.</text>
</comment>
<protein>
    <submittedName>
        <fullName evidence="2">Helix-turn-helix transcriptional regulator</fullName>
    </submittedName>
</protein>
<dbReference type="Proteomes" id="UP000812672">
    <property type="component" value="Unassembled WGS sequence"/>
</dbReference>
<feature type="domain" description="HTH cro/C1-type" evidence="1">
    <location>
        <begin position="22"/>
        <end position="66"/>
    </location>
</feature>
<gene>
    <name evidence="2" type="ORF">KQ486_11045</name>
</gene>
<name>A0ABS6GS98_9BACI</name>
<accession>A0ABS6GS98</accession>
<proteinExistence type="predicted"/>
<evidence type="ECO:0000313" key="2">
    <source>
        <dbReference type="EMBL" id="MBU6081549.1"/>
    </source>
</evidence>
<dbReference type="InterPro" id="IPR001387">
    <property type="entry name" value="Cro/C1-type_HTH"/>
</dbReference>
<reference evidence="2 3" key="1">
    <citation type="journal article" date="2011" name="Int. J. Syst. Evol. Microbiol.">
        <title>Allobacillus halotolerans gen. nov., sp. nov. isolated from shrimp paste.</title>
        <authorList>
            <person name="Sheu S.Y."/>
            <person name="Arun A.B."/>
            <person name="Jiang S.R."/>
            <person name="Young C.C."/>
            <person name="Chen W.M."/>
        </authorList>
    </citation>
    <scope>NUCLEOTIDE SEQUENCE [LARGE SCALE GENOMIC DNA]</scope>
    <source>
        <strain evidence="2 3">LMG 24826</strain>
    </source>
</reference>
<dbReference type="CDD" id="cd00093">
    <property type="entry name" value="HTH_XRE"/>
    <property type="match status" value="1"/>
</dbReference>
<sequence>MVRLTLKNKKEVLLLIAKEGESLRGFSKKIGVSCAYVSQIINGKRNPSPIIANKISKGLNVNIEDIFLIQTSVDNGQKEEVI</sequence>
<dbReference type="EMBL" id="JAHLZF010000017">
    <property type="protein sequence ID" value="MBU6081549.1"/>
    <property type="molecule type" value="Genomic_DNA"/>
</dbReference>
<keyword evidence="3" id="KW-1185">Reference proteome</keyword>
<dbReference type="SMART" id="SM00530">
    <property type="entry name" value="HTH_XRE"/>
    <property type="match status" value="1"/>
</dbReference>
<evidence type="ECO:0000259" key="1">
    <source>
        <dbReference type="PROSITE" id="PS50943"/>
    </source>
</evidence>
<dbReference type="PROSITE" id="PS50943">
    <property type="entry name" value="HTH_CROC1"/>
    <property type="match status" value="1"/>
</dbReference>
<organism evidence="2 3">
    <name type="scientific">Allobacillus halotolerans</name>
    <dbReference type="NCBI Taxonomy" id="570278"/>
    <lineage>
        <taxon>Bacteria</taxon>
        <taxon>Bacillati</taxon>
        <taxon>Bacillota</taxon>
        <taxon>Bacilli</taxon>
        <taxon>Bacillales</taxon>
        <taxon>Bacillaceae</taxon>
        <taxon>Allobacillus</taxon>
    </lineage>
</organism>